<dbReference type="PANTHER" id="PTHR11735">
    <property type="entry name" value="TRNA N6-ADENOSINE THREONYLCARBAMOYLTRANSFERASE"/>
    <property type="match status" value="1"/>
</dbReference>
<evidence type="ECO:0000313" key="3">
    <source>
        <dbReference type="EMBL" id="QII82188.1"/>
    </source>
</evidence>
<dbReference type="RefSeq" id="WP_166162275.1">
    <property type="nucleotide sequence ID" value="NZ_CP049740.1"/>
</dbReference>
<evidence type="ECO:0000256" key="1">
    <source>
        <dbReference type="SAM" id="MobiDB-lite"/>
    </source>
</evidence>
<name>A0A6G7KAA0_9LACT</name>
<dbReference type="GO" id="GO:0002949">
    <property type="term" value="P:tRNA threonylcarbamoyladenosine modification"/>
    <property type="evidence" value="ECO:0007669"/>
    <property type="project" value="InterPro"/>
</dbReference>
<reference evidence="3 4" key="1">
    <citation type="journal article" date="2017" name="Int. J. Syst. Evol. Microbiol.">
        <title>Jeotgalibaca porci sp. nov. and Jeotgalibaca arthritidis sp. nov., isolated from pigs, and emended description of the genus Jeotgalibaca.</title>
        <authorList>
            <person name="Zamora L."/>
            <person name="Perez-Sancho M."/>
            <person name="Dominguez L."/>
            <person name="Fernandez-Garayzabal J.F."/>
            <person name="Vela A.I."/>
        </authorList>
    </citation>
    <scope>NUCLEOTIDE SEQUENCE [LARGE SCALE GENOMIC DNA]</scope>
    <source>
        <strain evidence="3 4">CECT 9157</strain>
    </source>
</reference>
<feature type="region of interest" description="Disordered" evidence="1">
    <location>
        <begin position="221"/>
        <end position="241"/>
    </location>
</feature>
<evidence type="ECO:0000313" key="4">
    <source>
        <dbReference type="Proteomes" id="UP000501451"/>
    </source>
</evidence>
<dbReference type="Pfam" id="PF00814">
    <property type="entry name" value="TsaD"/>
    <property type="match status" value="1"/>
</dbReference>
<evidence type="ECO:0000259" key="2">
    <source>
        <dbReference type="Pfam" id="PF00814"/>
    </source>
</evidence>
<dbReference type="InterPro" id="IPR000905">
    <property type="entry name" value="Gcp-like_dom"/>
</dbReference>
<keyword evidence="4" id="KW-1185">Reference proteome</keyword>
<dbReference type="PANTHER" id="PTHR11735:SF11">
    <property type="entry name" value="TRNA THREONYLCARBAMOYLADENOSINE BIOSYNTHESIS PROTEIN TSAB"/>
    <property type="match status" value="1"/>
</dbReference>
<dbReference type="CDD" id="cd24032">
    <property type="entry name" value="ASKHA_NBD_TsaB"/>
    <property type="match status" value="1"/>
</dbReference>
<accession>A0A6G7KAA0</accession>
<dbReference type="InterPro" id="IPR043129">
    <property type="entry name" value="ATPase_NBD"/>
</dbReference>
<dbReference type="EMBL" id="CP049740">
    <property type="protein sequence ID" value="QII82188.1"/>
    <property type="molecule type" value="Genomic_DNA"/>
</dbReference>
<gene>
    <name evidence="3" type="primary">tsaB</name>
    <name evidence="3" type="ORF">G7057_06915</name>
</gene>
<sequence>MKILAIESSNQTLSVATMEDGLVVAEYTRNGNLQHSTQLMPAVQDVLQAANWTPQDLDRIAISKGPGSYTGVRIGATIAKTLAWTLDKPLIPVSSLKVLAANIDHFDGLVVPIMDARRNNMYTAAFEITNGQIEEELAECHIASEDWFNQLKETNKPILFVGQDLANYQDAIEANLGQQAYFSLKKQWLPSAGVLANLAITAEAEDVHIFTPEYLKKPEAEENWQKAHEGSRKGDYVERID</sequence>
<keyword evidence="3" id="KW-0808">Transferase</keyword>
<dbReference type="GO" id="GO:0016740">
    <property type="term" value="F:transferase activity"/>
    <property type="evidence" value="ECO:0007669"/>
    <property type="project" value="UniProtKB-KW"/>
</dbReference>
<dbReference type="AlphaFoldDB" id="A0A6G7KAA0"/>
<dbReference type="Proteomes" id="UP000501451">
    <property type="component" value="Chromosome"/>
</dbReference>
<dbReference type="InterPro" id="IPR022496">
    <property type="entry name" value="T6A_TsaB"/>
</dbReference>
<proteinExistence type="predicted"/>
<dbReference type="KEGG" id="jar:G7057_06915"/>
<dbReference type="Gene3D" id="3.30.420.40">
    <property type="match status" value="2"/>
</dbReference>
<dbReference type="SUPFAM" id="SSF53067">
    <property type="entry name" value="Actin-like ATPase domain"/>
    <property type="match status" value="2"/>
</dbReference>
<feature type="domain" description="Gcp-like" evidence="2">
    <location>
        <begin position="34"/>
        <end position="224"/>
    </location>
</feature>
<dbReference type="GO" id="GO:0005829">
    <property type="term" value="C:cytosol"/>
    <property type="evidence" value="ECO:0007669"/>
    <property type="project" value="TreeGrafter"/>
</dbReference>
<organism evidence="3 4">
    <name type="scientific">Jeotgalibaca arthritidis</name>
    <dbReference type="NCBI Taxonomy" id="1868794"/>
    <lineage>
        <taxon>Bacteria</taxon>
        <taxon>Bacillati</taxon>
        <taxon>Bacillota</taxon>
        <taxon>Bacilli</taxon>
        <taxon>Lactobacillales</taxon>
        <taxon>Carnobacteriaceae</taxon>
        <taxon>Jeotgalibaca</taxon>
    </lineage>
</organism>
<protein>
    <submittedName>
        <fullName evidence="3">tRNA (Adenosine(37)-N6)-threonylcarbamoyltransferase complex dimerization subunit type 1 TsaB</fullName>
    </submittedName>
</protein>
<dbReference type="NCBIfam" id="TIGR03725">
    <property type="entry name" value="T6A_YeaZ"/>
    <property type="match status" value="1"/>
</dbReference>